<evidence type="ECO:0000256" key="2">
    <source>
        <dbReference type="ARBA" id="ARBA00023015"/>
    </source>
</evidence>
<dbReference type="Gene3D" id="1.10.10.10">
    <property type="entry name" value="Winged helix-like DNA-binding domain superfamily/Winged helix DNA-binding domain"/>
    <property type="match status" value="1"/>
</dbReference>
<dbReference type="PANTHER" id="PTHR30537:SF26">
    <property type="entry name" value="GLYCINE CLEAVAGE SYSTEM TRANSCRIPTIONAL ACTIVATOR"/>
    <property type="match status" value="1"/>
</dbReference>
<evidence type="ECO:0000313" key="6">
    <source>
        <dbReference type="EMBL" id="GLQ06257.1"/>
    </source>
</evidence>
<keyword evidence="4" id="KW-0804">Transcription</keyword>
<dbReference type="SUPFAM" id="SSF46785">
    <property type="entry name" value="Winged helix' DNA-binding domain"/>
    <property type="match status" value="1"/>
</dbReference>
<dbReference type="NCBIfam" id="NF008352">
    <property type="entry name" value="PRK11139.1"/>
    <property type="match status" value="1"/>
</dbReference>
<dbReference type="InterPro" id="IPR036388">
    <property type="entry name" value="WH-like_DNA-bd_sf"/>
</dbReference>
<name>A0ABQ5U249_9PROT</name>
<comment type="similarity">
    <text evidence="1">Belongs to the LysR transcriptional regulatory family.</text>
</comment>
<evidence type="ECO:0000256" key="4">
    <source>
        <dbReference type="ARBA" id="ARBA00023163"/>
    </source>
</evidence>
<dbReference type="EMBL" id="BSNF01000006">
    <property type="protein sequence ID" value="GLQ06257.1"/>
    <property type="molecule type" value="Genomic_DNA"/>
</dbReference>
<dbReference type="PANTHER" id="PTHR30537">
    <property type="entry name" value="HTH-TYPE TRANSCRIPTIONAL REGULATOR"/>
    <property type="match status" value="1"/>
</dbReference>
<dbReference type="InterPro" id="IPR036390">
    <property type="entry name" value="WH_DNA-bd_sf"/>
</dbReference>
<keyword evidence="3" id="KW-0238">DNA-binding</keyword>
<reference evidence="6" key="2">
    <citation type="submission" date="2023-01" db="EMBL/GenBank/DDBJ databases">
        <title>Draft genome sequence of Sneathiella chinensis strain NBRC 103408.</title>
        <authorList>
            <person name="Sun Q."/>
            <person name="Mori K."/>
        </authorList>
    </citation>
    <scope>NUCLEOTIDE SEQUENCE</scope>
    <source>
        <strain evidence="6">NBRC 103408</strain>
    </source>
</reference>
<evidence type="ECO:0000313" key="7">
    <source>
        <dbReference type="Proteomes" id="UP001161409"/>
    </source>
</evidence>
<keyword evidence="7" id="KW-1185">Reference proteome</keyword>
<dbReference type="Gene3D" id="3.40.190.10">
    <property type="entry name" value="Periplasmic binding protein-like II"/>
    <property type="match status" value="2"/>
</dbReference>
<dbReference type="PROSITE" id="PS50931">
    <property type="entry name" value="HTH_LYSR"/>
    <property type="match status" value="1"/>
</dbReference>
<protein>
    <submittedName>
        <fullName evidence="6">Transcriptional regulator GcvA</fullName>
    </submittedName>
</protein>
<dbReference type="Proteomes" id="UP001161409">
    <property type="component" value="Unassembled WGS sequence"/>
</dbReference>
<dbReference type="SUPFAM" id="SSF53850">
    <property type="entry name" value="Periplasmic binding protein-like II"/>
    <property type="match status" value="1"/>
</dbReference>
<evidence type="ECO:0000256" key="3">
    <source>
        <dbReference type="ARBA" id="ARBA00023125"/>
    </source>
</evidence>
<accession>A0ABQ5U249</accession>
<feature type="domain" description="HTH lysR-type" evidence="5">
    <location>
        <begin position="4"/>
        <end position="61"/>
    </location>
</feature>
<evidence type="ECO:0000259" key="5">
    <source>
        <dbReference type="PROSITE" id="PS50931"/>
    </source>
</evidence>
<organism evidence="6 7">
    <name type="scientific">Sneathiella chinensis</name>
    <dbReference type="NCBI Taxonomy" id="349750"/>
    <lineage>
        <taxon>Bacteria</taxon>
        <taxon>Pseudomonadati</taxon>
        <taxon>Pseudomonadota</taxon>
        <taxon>Alphaproteobacteria</taxon>
        <taxon>Sneathiellales</taxon>
        <taxon>Sneathiellaceae</taxon>
        <taxon>Sneathiella</taxon>
    </lineage>
</organism>
<comment type="caution">
    <text evidence="6">The sequence shown here is derived from an EMBL/GenBank/DDBJ whole genome shotgun (WGS) entry which is preliminary data.</text>
</comment>
<dbReference type="InterPro" id="IPR000847">
    <property type="entry name" value="LysR_HTH_N"/>
</dbReference>
<keyword evidence="2" id="KW-0805">Transcription regulation</keyword>
<proteinExistence type="inferred from homology"/>
<dbReference type="CDD" id="cd08432">
    <property type="entry name" value="PBP2_GcdR_TrpI_HvrB_AmpR_like"/>
    <property type="match status" value="1"/>
</dbReference>
<dbReference type="InterPro" id="IPR058163">
    <property type="entry name" value="LysR-type_TF_proteobact-type"/>
</dbReference>
<evidence type="ECO:0000256" key="1">
    <source>
        <dbReference type="ARBA" id="ARBA00009437"/>
    </source>
</evidence>
<gene>
    <name evidence="6" type="primary">gcvA</name>
    <name evidence="6" type="ORF">GCM10007924_14780</name>
</gene>
<dbReference type="Pfam" id="PF03466">
    <property type="entry name" value="LysR_substrate"/>
    <property type="match status" value="1"/>
</dbReference>
<dbReference type="PRINTS" id="PR00039">
    <property type="entry name" value="HTHLYSR"/>
</dbReference>
<reference evidence="6" key="1">
    <citation type="journal article" date="2014" name="Int. J. Syst. Evol. Microbiol.">
        <title>Complete genome of a new Firmicutes species belonging to the dominant human colonic microbiota ('Ruminococcus bicirculans') reveals two chromosomes and a selective capacity to utilize plant glucans.</title>
        <authorList>
            <consortium name="NISC Comparative Sequencing Program"/>
            <person name="Wegmann U."/>
            <person name="Louis P."/>
            <person name="Goesmann A."/>
            <person name="Henrissat B."/>
            <person name="Duncan S.H."/>
            <person name="Flint H.J."/>
        </authorList>
    </citation>
    <scope>NUCLEOTIDE SEQUENCE</scope>
    <source>
        <strain evidence="6">NBRC 103408</strain>
    </source>
</reference>
<sequence length="312" mass="34624">MRLPPLNALRVFEAAARCLSFSKAAEELNVTPAAVSHQIKALEEWLGVTLFKRLNRAVILTEEGQKYVLGIREGLEAIEMATEKLLMQEEAGALTVSTLPSFAVRWLLPRLSKFREDHPDIDIRLDASDRLTDFDREEVDLVIRYGNGNYPGFRTEKMLTEDTLFPVCSPALLQGVHPLRQPEDLIHHTLLHDDLRVDWETWLAAAGVRGIDPKKGPSFNDSSMVLTAAMAGQGVALGRSTLAADDLAAGRLVKPFDVEIRADNAYYIVCPEAWADRPRIVTFRNWLLKEAALDPGRFMSSAQGDEGTDSAG</sequence>
<dbReference type="RefSeq" id="WP_169560313.1">
    <property type="nucleotide sequence ID" value="NZ_BSNF01000006.1"/>
</dbReference>
<dbReference type="Pfam" id="PF00126">
    <property type="entry name" value="HTH_1"/>
    <property type="match status" value="1"/>
</dbReference>
<dbReference type="InterPro" id="IPR005119">
    <property type="entry name" value="LysR_subst-bd"/>
</dbReference>